<organism evidence="1 2">
    <name type="scientific">Streptomyces yangpuensis</name>
    <dbReference type="NCBI Taxonomy" id="1648182"/>
    <lineage>
        <taxon>Bacteria</taxon>
        <taxon>Bacillati</taxon>
        <taxon>Actinomycetota</taxon>
        <taxon>Actinomycetes</taxon>
        <taxon>Kitasatosporales</taxon>
        <taxon>Streptomycetaceae</taxon>
        <taxon>Streptomyces</taxon>
    </lineage>
</organism>
<evidence type="ECO:0000313" key="1">
    <source>
        <dbReference type="EMBL" id="UUY52511.1"/>
    </source>
</evidence>
<sequence length="122" mass="13032">MNVIIGSLIGQSSRVVFSGPLGEAWGTWQGDEPPQLGPTNVEFDIPDVIEKWTSTDAAESLEGPLGAPLTFCGIVESVGDDGVAAIRMASDIVLVELGPPAPSPRQRIMFHVPRIDLYPYSL</sequence>
<protein>
    <submittedName>
        <fullName evidence="1">Uncharacterized protein</fullName>
    </submittedName>
</protein>
<geneLocation type="plasmid" evidence="1 2">
    <name>unnamed1</name>
</geneLocation>
<gene>
    <name evidence="1" type="ORF">NRK68_35225</name>
</gene>
<keyword evidence="2" id="KW-1185">Reference proteome</keyword>
<evidence type="ECO:0000313" key="2">
    <source>
        <dbReference type="Proteomes" id="UP001057738"/>
    </source>
</evidence>
<keyword evidence="1" id="KW-0614">Plasmid</keyword>
<reference evidence="1" key="1">
    <citation type="submission" date="2022-08" db="EMBL/GenBank/DDBJ databases">
        <authorList>
            <person name="Tian L."/>
        </authorList>
    </citation>
    <scope>NUCLEOTIDE SEQUENCE</scope>
    <source>
        <strain evidence="1">CM253</strain>
        <plasmid evidence="1">unnamed1</plasmid>
    </source>
</reference>
<dbReference type="EMBL" id="CP102515">
    <property type="protein sequence ID" value="UUY52511.1"/>
    <property type="molecule type" value="Genomic_DNA"/>
</dbReference>
<name>A0ABY5Q7S5_9ACTN</name>
<dbReference type="RefSeq" id="WP_257858257.1">
    <property type="nucleotide sequence ID" value="NZ_CP102515.1"/>
</dbReference>
<dbReference type="GeneID" id="95578794"/>
<dbReference type="Proteomes" id="UP001057738">
    <property type="component" value="Plasmid unnamed1"/>
</dbReference>
<proteinExistence type="predicted"/>
<accession>A0ABY5Q7S5</accession>